<dbReference type="SUPFAM" id="SSF49299">
    <property type="entry name" value="PKD domain"/>
    <property type="match status" value="2"/>
</dbReference>
<feature type="compositionally biased region" description="Polar residues" evidence="7">
    <location>
        <begin position="551"/>
        <end position="568"/>
    </location>
</feature>
<dbReference type="AlphaFoldDB" id="A0A9X0CVX1"/>
<evidence type="ECO:0000256" key="7">
    <source>
        <dbReference type="SAM" id="MobiDB-lite"/>
    </source>
</evidence>
<feature type="compositionally biased region" description="Polar residues" evidence="7">
    <location>
        <begin position="596"/>
        <end position="615"/>
    </location>
</feature>
<keyword evidence="3" id="KW-0812">Transmembrane</keyword>
<evidence type="ECO:0000256" key="2">
    <source>
        <dbReference type="ARBA" id="ARBA00007200"/>
    </source>
</evidence>
<dbReference type="PROSITE" id="PS50093">
    <property type="entry name" value="PKD"/>
    <property type="match status" value="1"/>
</dbReference>
<comment type="caution">
    <text evidence="10">The sequence shown here is derived from an EMBL/GenBank/DDBJ whole genome shotgun (WGS) entry which is preliminary data.</text>
</comment>
<evidence type="ECO:0000256" key="4">
    <source>
        <dbReference type="ARBA" id="ARBA00022737"/>
    </source>
</evidence>
<dbReference type="Pfam" id="PF00801">
    <property type="entry name" value="PKD"/>
    <property type="match status" value="1"/>
</dbReference>
<evidence type="ECO:0000259" key="8">
    <source>
        <dbReference type="PROSITE" id="PS50093"/>
    </source>
</evidence>
<dbReference type="InterPro" id="IPR014010">
    <property type="entry name" value="REJ_dom"/>
</dbReference>
<comment type="subcellular location">
    <subcellularLocation>
        <location evidence="1">Membrane</location>
    </subcellularLocation>
</comment>
<keyword evidence="11" id="KW-1185">Reference proteome</keyword>
<feature type="compositionally biased region" description="Gly residues" evidence="7">
    <location>
        <begin position="657"/>
        <end position="674"/>
    </location>
</feature>
<organism evidence="10 11">
    <name type="scientific">Desmophyllum pertusum</name>
    <dbReference type="NCBI Taxonomy" id="174260"/>
    <lineage>
        <taxon>Eukaryota</taxon>
        <taxon>Metazoa</taxon>
        <taxon>Cnidaria</taxon>
        <taxon>Anthozoa</taxon>
        <taxon>Hexacorallia</taxon>
        <taxon>Scleractinia</taxon>
        <taxon>Caryophylliina</taxon>
        <taxon>Caryophylliidae</taxon>
        <taxon>Desmophyllum</taxon>
    </lineage>
</organism>
<evidence type="ECO:0000256" key="1">
    <source>
        <dbReference type="ARBA" id="ARBA00004370"/>
    </source>
</evidence>
<dbReference type="InterPro" id="IPR000601">
    <property type="entry name" value="PKD_dom"/>
</dbReference>
<dbReference type="EMBL" id="MU826826">
    <property type="protein sequence ID" value="KAJ7375344.1"/>
    <property type="molecule type" value="Genomic_DNA"/>
</dbReference>
<keyword evidence="4" id="KW-0677">Repeat</keyword>
<dbReference type="GO" id="GO:0006816">
    <property type="term" value="P:calcium ion transport"/>
    <property type="evidence" value="ECO:0007669"/>
    <property type="project" value="TreeGrafter"/>
</dbReference>
<keyword evidence="6" id="KW-0472">Membrane</keyword>
<name>A0A9X0CVX1_9CNID</name>
<sequence length="674" mass="74287">MSVETLELIKNGKDCMYVEANVSSTLTVKIKQVPGCAVFFQWNFNDSSPNVTTTVPSVLHEFPSSHSVYNVTVVAYNEHRRKKMTQEVCLQDRLQGVILKPVSHMVVGITEEITFNVHLSPVLARQGTVRFKLYREDRSYPSSIPSFRHVFNTPGRYVVFADAENQVSRVISNKIVVSVLEPIIGLSICHEGTTLLGKPTHLAAHLKAGTNVTYYWEFHKGSEIISTLNTTSPGVTYNFTKKGRYKINLLATNALESKDVSIRVYVTNVPECYPPEVTILGSYGTEVNRSKEIRLEAEVTFNCSKAKELVYLWMIIHDSGSKKSMLADPDDVSFTEQVLIIPPCVLDYGEYQFQLEVKVKGTGLSAENKKRITVVKSQLVAVIEGGATKVVGRKNKKITMDASSSHDPDFPDQGHQIGFHWSCNPLGNKHTSCFNESRTAGMNRNLSVLMFPLDWLLEDHGTFEFVVTVLKDSRKLTAWQILYVDTKKPHLLSANCLQCDKGHINPSVPLVITGLCLSCPLDNTNIAYKWKLYHVGNSKFKLLDEEECRPTSPTGSDENSGMPNSGIKSTRKPSPIVPPSKSQTAANNRVVGTVFQRPTNNAVTTRMTKPSSTPMFQARFANGNNCRNPNQILGPTSSPPLKSSTRRPGFHRPPFGSGSGSGGGGGGGGGEEAV</sequence>
<dbReference type="OrthoDB" id="5975425at2759"/>
<evidence type="ECO:0000313" key="11">
    <source>
        <dbReference type="Proteomes" id="UP001163046"/>
    </source>
</evidence>
<dbReference type="InterPro" id="IPR013783">
    <property type="entry name" value="Ig-like_fold"/>
</dbReference>
<dbReference type="Gene3D" id="2.60.40.10">
    <property type="entry name" value="Immunoglobulins"/>
    <property type="match status" value="2"/>
</dbReference>
<dbReference type="InterPro" id="IPR002859">
    <property type="entry name" value="PKD/REJ-like"/>
</dbReference>
<dbReference type="GO" id="GO:0005261">
    <property type="term" value="F:monoatomic cation channel activity"/>
    <property type="evidence" value="ECO:0007669"/>
    <property type="project" value="TreeGrafter"/>
</dbReference>
<evidence type="ECO:0000256" key="6">
    <source>
        <dbReference type="ARBA" id="ARBA00023136"/>
    </source>
</evidence>
<dbReference type="Pfam" id="PF02010">
    <property type="entry name" value="REJ"/>
    <property type="match status" value="1"/>
</dbReference>
<reference evidence="10" key="1">
    <citation type="submission" date="2023-01" db="EMBL/GenBank/DDBJ databases">
        <title>Genome assembly of the deep-sea coral Lophelia pertusa.</title>
        <authorList>
            <person name="Herrera S."/>
            <person name="Cordes E."/>
        </authorList>
    </citation>
    <scope>NUCLEOTIDE SEQUENCE</scope>
    <source>
        <strain evidence="10">USNM1676648</strain>
        <tissue evidence="10">Polyp</tissue>
    </source>
</reference>
<gene>
    <name evidence="10" type="ORF">OS493_002095</name>
</gene>
<feature type="domain" description="PKD" evidence="8">
    <location>
        <begin position="208"/>
        <end position="267"/>
    </location>
</feature>
<accession>A0A9X0CVX1</accession>
<dbReference type="CDD" id="cd00146">
    <property type="entry name" value="PKD"/>
    <property type="match status" value="1"/>
</dbReference>
<dbReference type="InterPro" id="IPR035986">
    <property type="entry name" value="PKD_dom_sf"/>
</dbReference>
<dbReference type="Proteomes" id="UP001163046">
    <property type="component" value="Unassembled WGS sequence"/>
</dbReference>
<comment type="similarity">
    <text evidence="2">Belongs to the polycystin family.</text>
</comment>
<dbReference type="PANTHER" id="PTHR46730:SF1">
    <property type="entry name" value="PLAT DOMAIN-CONTAINING PROTEIN"/>
    <property type="match status" value="1"/>
</dbReference>
<proteinExistence type="inferred from homology"/>
<dbReference type="GO" id="GO:0005886">
    <property type="term" value="C:plasma membrane"/>
    <property type="evidence" value="ECO:0007669"/>
    <property type="project" value="TreeGrafter"/>
</dbReference>
<dbReference type="PANTHER" id="PTHR46730">
    <property type="entry name" value="POLYCYSTIN-1"/>
    <property type="match status" value="1"/>
</dbReference>
<evidence type="ECO:0000256" key="5">
    <source>
        <dbReference type="ARBA" id="ARBA00022989"/>
    </source>
</evidence>
<dbReference type="PROSITE" id="PS51111">
    <property type="entry name" value="REJ"/>
    <property type="match status" value="1"/>
</dbReference>
<evidence type="ECO:0008006" key="12">
    <source>
        <dbReference type="Google" id="ProtNLM"/>
    </source>
</evidence>
<feature type="compositionally biased region" description="Polar residues" evidence="7">
    <location>
        <begin position="622"/>
        <end position="643"/>
    </location>
</feature>
<evidence type="ECO:0000259" key="9">
    <source>
        <dbReference type="PROSITE" id="PS51111"/>
    </source>
</evidence>
<feature type="domain" description="REJ" evidence="9">
    <location>
        <begin position="272"/>
        <end position="674"/>
    </location>
</feature>
<feature type="region of interest" description="Disordered" evidence="7">
    <location>
        <begin position="546"/>
        <end position="674"/>
    </location>
</feature>
<evidence type="ECO:0000256" key="3">
    <source>
        <dbReference type="ARBA" id="ARBA00022692"/>
    </source>
</evidence>
<evidence type="ECO:0000313" key="10">
    <source>
        <dbReference type="EMBL" id="KAJ7375344.1"/>
    </source>
</evidence>
<protein>
    <recommendedName>
        <fullName evidence="12">PKD domain-containing protein</fullName>
    </recommendedName>
</protein>
<keyword evidence="5" id="KW-1133">Transmembrane helix</keyword>